<accession>A0AAD4DMF3</accession>
<protein>
    <recommendedName>
        <fullName evidence="1">KOW domain-containing protein</fullName>
    </recommendedName>
</protein>
<feature type="non-terminal residue" evidence="2">
    <location>
        <position position="1"/>
    </location>
</feature>
<sequence length="424" mass="46571">QHVEPPTESKSIEVGDYIEVRAGEHLGKRGIVEWFPIGGISLWFLCQNYISTGDDEESSVKLQRIRVPATMVQRAYIPSTLKYTKEKGYDIRPGDVVRVVRGPEYQTKGVVQSVDFPNARLNLLSDVDRSLINVPIRFVMKICNTSLDSFNNVIGQEVFIIAGARKGYRATLYGLALDTCSIAVHGQARTTLKLKDIATRSITPPPEKTVLAPSITPSPVDSSSSAVTAPSRSSMWDVWSANSAIDIADKSPVTPSSSMFDPWTVNVEDNIDASTEELPGPLSWLIGKEFSSLLTMYHAVLKVSLRFMNGRLHNRFVSTACPDPFLGDNGPTPEGSVAAFCTSSNFGGALQHYHIPAKDLSPAPPRKKNQECLVLDGTSRGQIITIVKCNIKKMTAELAITPRSSSTLRFDQMCLVERAQMPQR</sequence>
<evidence type="ECO:0000313" key="2">
    <source>
        <dbReference type="EMBL" id="KAG1879015.1"/>
    </source>
</evidence>
<dbReference type="InterPro" id="IPR008991">
    <property type="entry name" value="Translation_prot_SH3-like_sf"/>
</dbReference>
<dbReference type="SMART" id="SM00739">
    <property type="entry name" value="KOW"/>
    <property type="match status" value="3"/>
</dbReference>
<evidence type="ECO:0000313" key="3">
    <source>
        <dbReference type="Proteomes" id="UP001195769"/>
    </source>
</evidence>
<dbReference type="GeneID" id="64672428"/>
<proteinExistence type="predicted"/>
<evidence type="ECO:0000259" key="1">
    <source>
        <dbReference type="SMART" id="SM00739"/>
    </source>
</evidence>
<feature type="domain" description="KOW" evidence="1">
    <location>
        <begin position="90"/>
        <end position="117"/>
    </location>
</feature>
<organism evidence="2 3">
    <name type="scientific">Suillus fuscotomentosus</name>
    <dbReference type="NCBI Taxonomy" id="1912939"/>
    <lineage>
        <taxon>Eukaryota</taxon>
        <taxon>Fungi</taxon>
        <taxon>Dikarya</taxon>
        <taxon>Basidiomycota</taxon>
        <taxon>Agaricomycotina</taxon>
        <taxon>Agaricomycetes</taxon>
        <taxon>Agaricomycetidae</taxon>
        <taxon>Boletales</taxon>
        <taxon>Suillineae</taxon>
        <taxon>Suillaceae</taxon>
        <taxon>Suillus</taxon>
    </lineage>
</organism>
<dbReference type="Proteomes" id="UP001195769">
    <property type="component" value="Unassembled WGS sequence"/>
</dbReference>
<dbReference type="SUPFAM" id="SSF50104">
    <property type="entry name" value="Translation proteins SH3-like domain"/>
    <property type="match status" value="1"/>
</dbReference>
<dbReference type="AlphaFoldDB" id="A0AAD4DMF3"/>
<reference evidence="2" key="1">
    <citation type="journal article" date="2020" name="New Phytol.">
        <title>Comparative genomics reveals dynamic genome evolution in host specialist ectomycorrhizal fungi.</title>
        <authorList>
            <person name="Lofgren L.A."/>
            <person name="Nguyen N.H."/>
            <person name="Vilgalys R."/>
            <person name="Ruytinx J."/>
            <person name="Liao H.L."/>
            <person name="Branco S."/>
            <person name="Kuo A."/>
            <person name="LaButti K."/>
            <person name="Lipzen A."/>
            <person name="Andreopoulos W."/>
            <person name="Pangilinan J."/>
            <person name="Riley R."/>
            <person name="Hundley H."/>
            <person name="Na H."/>
            <person name="Barry K."/>
            <person name="Grigoriev I.V."/>
            <person name="Stajich J.E."/>
            <person name="Kennedy P.G."/>
        </authorList>
    </citation>
    <scope>NUCLEOTIDE SEQUENCE</scope>
    <source>
        <strain evidence="2">FC203</strain>
    </source>
</reference>
<feature type="domain" description="KOW" evidence="1">
    <location>
        <begin position="365"/>
        <end position="392"/>
    </location>
</feature>
<dbReference type="InterPro" id="IPR005824">
    <property type="entry name" value="KOW"/>
</dbReference>
<comment type="caution">
    <text evidence="2">The sequence shown here is derived from an EMBL/GenBank/DDBJ whole genome shotgun (WGS) entry which is preliminary data.</text>
</comment>
<dbReference type="EMBL" id="JABBWK010000722">
    <property type="protein sequence ID" value="KAG1879015.1"/>
    <property type="molecule type" value="Genomic_DNA"/>
</dbReference>
<name>A0AAD4DMF3_9AGAM</name>
<dbReference type="RefSeq" id="XP_041216031.1">
    <property type="nucleotide sequence ID" value="XM_041378130.1"/>
</dbReference>
<keyword evidence="3" id="KW-1185">Reference proteome</keyword>
<gene>
    <name evidence="2" type="ORF">F5891DRAFT_991511</name>
</gene>
<feature type="domain" description="KOW" evidence="1">
    <location>
        <begin position="11"/>
        <end position="38"/>
    </location>
</feature>